<accession>A0A645ESX2</accession>
<protein>
    <submittedName>
        <fullName evidence="1">Uncharacterized protein</fullName>
    </submittedName>
</protein>
<gene>
    <name evidence="1" type="ORF">SDC9_152381</name>
</gene>
<reference evidence="1" key="1">
    <citation type="submission" date="2019-08" db="EMBL/GenBank/DDBJ databases">
        <authorList>
            <person name="Kucharzyk K."/>
            <person name="Murdoch R.W."/>
            <person name="Higgins S."/>
            <person name="Loffler F."/>
        </authorList>
    </citation>
    <scope>NUCLEOTIDE SEQUENCE</scope>
</reference>
<proteinExistence type="predicted"/>
<dbReference type="EMBL" id="VSSQ01051043">
    <property type="protein sequence ID" value="MPN05131.1"/>
    <property type="molecule type" value="Genomic_DNA"/>
</dbReference>
<comment type="caution">
    <text evidence="1">The sequence shown here is derived from an EMBL/GenBank/DDBJ whole genome shotgun (WGS) entry which is preliminary data.</text>
</comment>
<dbReference type="AlphaFoldDB" id="A0A645ESX2"/>
<name>A0A645ESX2_9ZZZZ</name>
<organism evidence="1">
    <name type="scientific">bioreactor metagenome</name>
    <dbReference type="NCBI Taxonomy" id="1076179"/>
    <lineage>
        <taxon>unclassified sequences</taxon>
        <taxon>metagenomes</taxon>
        <taxon>ecological metagenomes</taxon>
    </lineage>
</organism>
<evidence type="ECO:0000313" key="1">
    <source>
        <dbReference type="EMBL" id="MPN05131.1"/>
    </source>
</evidence>
<sequence>MNVLYKIEKVPFKKYFNGEDEFSKFTLLKTRYEDFTEIYGEPQRFDAVEDEDVGGQSYSALYSWGEARFVQSDIGRLIYYISTDDASMTGPRGVSAGMDMVDIMAMFRDMGQPPNDRGDRGLYYDVDNGFAGYKVTSDDPTTGVLSYTATLFKETAYSRLLTIDIEAGKAVRITFSHVSRKISNLM</sequence>